<dbReference type="PANTHER" id="PTHR15090">
    <property type="entry name" value="SEQUESTOSOME 1-RELATED"/>
    <property type="match status" value="1"/>
</dbReference>
<evidence type="ECO:0000256" key="3">
    <source>
        <dbReference type="ARBA" id="ARBA00022723"/>
    </source>
</evidence>
<dbReference type="SMART" id="SM00666">
    <property type="entry name" value="PB1"/>
    <property type="match status" value="1"/>
</dbReference>
<dbReference type="SMART" id="SM00291">
    <property type="entry name" value="ZnF_ZZ"/>
    <property type="match status" value="1"/>
</dbReference>
<dbReference type="GO" id="GO:0035973">
    <property type="term" value="P:aggrephagy"/>
    <property type="evidence" value="ECO:0007669"/>
    <property type="project" value="TreeGrafter"/>
</dbReference>
<sequence>MSVTVKAYLLGKDEQVKEIRRFPVDQDVSCSFEYMSKKTAAVFSNLKNSSFSLFYKDEDGDLVAFSSDDELMMGLGCMKDSTFRLFIKERKEHRRDFPLHALPPFMFGLPPPHGGPHAPPHGGPHAPPHGPPPALHPNITCDGCEGPVMGMRFKCSVCPDYDLCSTCQAQGKHTEHALLPIWHPLQWFPRGKWMKRMRHCMWNQKPEPKPRAAAGAAARAVSTIWQQWGAFSFPG</sequence>
<accession>A0A3S2PIJ1</accession>
<dbReference type="PROSITE" id="PS01357">
    <property type="entry name" value="ZF_ZZ_1"/>
    <property type="match status" value="1"/>
</dbReference>
<dbReference type="EMBL" id="CM012446">
    <property type="protein sequence ID" value="RVE67625.1"/>
    <property type="molecule type" value="Genomic_DNA"/>
</dbReference>
<dbReference type="GO" id="GO:0030017">
    <property type="term" value="C:sarcomere"/>
    <property type="evidence" value="ECO:0007669"/>
    <property type="project" value="UniProtKB-SubCell"/>
</dbReference>
<organism evidence="10 11">
    <name type="scientific">Oryzias javanicus</name>
    <name type="common">Javanese ricefish</name>
    <name type="synonym">Aplocheilus javanicus</name>
    <dbReference type="NCBI Taxonomy" id="123683"/>
    <lineage>
        <taxon>Eukaryota</taxon>
        <taxon>Metazoa</taxon>
        <taxon>Chordata</taxon>
        <taxon>Craniata</taxon>
        <taxon>Vertebrata</taxon>
        <taxon>Euteleostomi</taxon>
        <taxon>Actinopterygii</taxon>
        <taxon>Neopterygii</taxon>
        <taxon>Teleostei</taxon>
        <taxon>Neoteleostei</taxon>
        <taxon>Acanthomorphata</taxon>
        <taxon>Ovalentaria</taxon>
        <taxon>Atherinomorphae</taxon>
        <taxon>Beloniformes</taxon>
        <taxon>Adrianichthyidae</taxon>
        <taxon>Oryziinae</taxon>
        <taxon>Oryzias</taxon>
    </lineage>
</organism>
<evidence type="ECO:0008006" key="12">
    <source>
        <dbReference type="Google" id="ProtNLM"/>
    </source>
</evidence>
<dbReference type="CDD" id="cd02340">
    <property type="entry name" value="ZZ_NBR1_like"/>
    <property type="match status" value="1"/>
</dbReference>
<dbReference type="CDD" id="cd06402">
    <property type="entry name" value="PB1_p62"/>
    <property type="match status" value="1"/>
</dbReference>
<dbReference type="GO" id="GO:0016235">
    <property type="term" value="C:aggresome"/>
    <property type="evidence" value="ECO:0007669"/>
    <property type="project" value="TreeGrafter"/>
</dbReference>
<dbReference type="GO" id="GO:0044753">
    <property type="term" value="C:amphisome"/>
    <property type="evidence" value="ECO:0007669"/>
    <property type="project" value="TreeGrafter"/>
</dbReference>
<reference evidence="10 11" key="2">
    <citation type="submission" date="2019-01" db="EMBL/GenBank/DDBJ databases">
        <title>A chromosome length genome reference of the Java medaka (oryzias javanicus).</title>
        <authorList>
            <person name="Herpin A."/>
            <person name="Takehana Y."/>
            <person name="Naruse K."/>
            <person name="Ansai S."/>
            <person name="Kawaguchi M."/>
        </authorList>
    </citation>
    <scope>NUCLEOTIDE SEQUENCE [LARGE SCALE GENOMIC DNA]</scope>
    <source>
        <strain evidence="10">RS831</strain>
        <tissue evidence="10">Whole body</tissue>
    </source>
</reference>
<dbReference type="InterPro" id="IPR043145">
    <property type="entry name" value="Znf_ZZ_sf"/>
</dbReference>
<dbReference type="SUPFAM" id="SSF54277">
    <property type="entry name" value="CAD &amp; PB1 domains"/>
    <property type="match status" value="1"/>
</dbReference>
<keyword evidence="11" id="KW-1185">Reference proteome</keyword>
<evidence type="ECO:0000256" key="5">
    <source>
        <dbReference type="ARBA" id="ARBA00022833"/>
    </source>
</evidence>
<dbReference type="GO" id="GO:0008270">
    <property type="term" value="F:zinc ion binding"/>
    <property type="evidence" value="ECO:0007669"/>
    <property type="project" value="UniProtKB-KW"/>
</dbReference>
<feature type="domain" description="PB1" evidence="9">
    <location>
        <begin position="2"/>
        <end position="90"/>
    </location>
</feature>
<evidence type="ECO:0000256" key="7">
    <source>
        <dbReference type="SAM" id="MobiDB-lite"/>
    </source>
</evidence>
<keyword evidence="4 6" id="KW-0863">Zinc-finger</keyword>
<dbReference type="Proteomes" id="UP000283210">
    <property type="component" value="Chromosome 10"/>
</dbReference>
<dbReference type="InterPro" id="IPR000270">
    <property type="entry name" value="PB1_dom"/>
</dbReference>
<protein>
    <recommendedName>
        <fullName evidence="12">ZZ-type domain-containing protein</fullName>
    </recommendedName>
</protein>
<dbReference type="InterPro" id="IPR052260">
    <property type="entry name" value="Autophagy_Rcpt_SigReg"/>
</dbReference>
<dbReference type="FunFam" id="3.30.60.90:FF:000016">
    <property type="entry name" value="Refractory to sigma P"/>
    <property type="match status" value="1"/>
</dbReference>
<gene>
    <name evidence="10" type="ORF">OJAV_G00104710</name>
</gene>
<dbReference type="PANTHER" id="PTHR15090:SF0">
    <property type="entry name" value="SEQUESTOSOME-1"/>
    <property type="match status" value="1"/>
</dbReference>
<evidence type="ECO:0000313" key="10">
    <source>
        <dbReference type="EMBL" id="RVE67625.1"/>
    </source>
</evidence>
<dbReference type="InterPro" id="IPR034866">
    <property type="entry name" value="PB1_p62"/>
</dbReference>
<evidence type="ECO:0000256" key="6">
    <source>
        <dbReference type="PROSITE-ProRule" id="PRU00228"/>
    </source>
</evidence>
<evidence type="ECO:0000256" key="1">
    <source>
        <dbReference type="ARBA" id="ARBA00004204"/>
    </source>
</evidence>
<feature type="region of interest" description="Disordered" evidence="7">
    <location>
        <begin position="110"/>
        <end position="133"/>
    </location>
</feature>
<dbReference type="Pfam" id="PF00569">
    <property type="entry name" value="ZZ"/>
    <property type="match status" value="1"/>
</dbReference>
<dbReference type="FunFam" id="3.10.20.90:FF:000320">
    <property type="entry name" value="Predicted protein"/>
    <property type="match status" value="1"/>
</dbReference>
<dbReference type="SUPFAM" id="SSF57850">
    <property type="entry name" value="RING/U-box"/>
    <property type="match status" value="1"/>
</dbReference>
<evidence type="ECO:0000259" key="8">
    <source>
        <dbReference type="PROSITE" id="PS50135"/>
    </source>
</evidence>
<dbReference type="Pfam" id="PF00564">
    <property type="entry name" value="PB1"/>
    <property type="match status" value="1"/>
</dbReference>
<evidence type="ECO:0000256" key="2">
    <source>
        <dbReference type="ARBA" id="ARBA00004419"/>
    </source>
</evidence>
<name>A0A3S2PIJ1_ORYJA</name>
<reference evidence="10 11" key="1">
    <citation type="submission" date="2018-11" db="EMBL/GenBank/DDBJ databases">
        <authorList>
            <person name="Lopez-Roques C."/>
            <person name="Donnadieu C."/>
            <person name="Bouchez O."/>
            <person name="Klopp C."/>
            <person name="Cabau C."/>
            <person name="Zahm M."/>
        </authorList>
    </citation>
    <scope>NUCLEOTIDE SEQUENCE [LARGE SCALE GENOMIC DNA]</scope>
    <source>
        <strain evidence="10">RS831</strain>
        <tissue evidence="10">Whole body</tissue>
    </source>
</reference>
<keyword evidence="5" id="KW-0862">Zinc</keyword>
<dbReference type="InterPro" id="IPR053793">
    <property type="entry name" value="PB1-like"/>
</dbReference>
<dbReference type="GO" id="GO:0007032">
    <property type="term" value="P:endosome organization"/>
    <property type="evidence" value="ECO:0007669"/>
    <property type="project" value="TreeGrafter"/>
</dbReference>
<feature type="domain" description="ZZ-type" evidence="8">
    <location>
        <begin position="136"/>
        <end position="193"/>
    </location>
</feature>
<dbReference type="GO" id="GO:0000423">
    <property type="term" value="P:mitophagy"/>
    <property type="evidence" value="ECO:0007669"/>
    <property type="project" value="TreeGrafter"/>
</dbReference>
<dbReference type="PROSITE" id="PS50135">
    <property type="entry name" value="ZF_ZZ_2"/>
    <property type="match status" value="1"/>
</dbReference>
<dbReference type="Gene3D" id="3.30.60.90">
    <property type="match status" value="1"/>
</dbReference>
<keyword evidence="3" id="KW-0479">Metal-binding</keyword>
<comment type="subcellular location">
    <subcellularLocation>
        <location evidence="1">Cytoplasm</location>
        <location evidence="1">Myofibril</location>
        <location evidence="1">Sarcomere</location>
    </subcellularLocation>
    <subcellularLocation>
        <location evidence="2">Cytoplasmic vesicle</location>
        <location evidence="2">Autophagosome</location>
    </subcellularLocation>
</comment>
<dbReference type="PROSITE" id="PS51745">
    <property type="entry name" value="PB1"/>
    <property type="match status" value="1"/>
</dbReference>
<proteinExistence type="predicted"/>
<evidence type="ECO:0000313" key="11">
    <source>
        <dbReference type="Proteomes" id="UP000283210"/>
    </source>
</evidence>
<dbReference type="InterPro" id="IPR000433">
    <property type="entry name" value="Znf_ZZ"/>
</dbReference>
<evidence type="ECO:0000256" key="4">
    <source>
        <dbReference type="ARBA" id="ARBA00022771"/>
    </source>
</evidence>
<dbReference type="GO" id="GO:0070530">
    <property type="term" value="F:K63-linked polyubiquitin modification-dependent protein binding"/>
    <property type="evidence" value="ECO:0007669"/>
    <property type="project" value="TreeGrafter"/>
</dbReference>
<dbReference type="GO" id="GO:0005080">
    <property type="term" value="F:protein kinase C binding"/>
    <property type="evidence" value="ECO:0007669"/>
    <property type="project" value="TreeGrafter"/>
</dbReference>
<dbReference type="AlphaFoldDB" id="A0A3S2PIJ1"/>
<evidence type="ECO:0000259" key="9">
    <source>
        <dbReference type="PROSITE" id="PS51745"/>
    </source>
</evidence>
<dbReference type="Gene3D" id="3.10.20.90">
    <property type="entry name" value="Phosphatidylinositol 3-kinase Catalytic Subunit, Chain A, domain 1"/>
    <property type="match status" value="1"/>
</dbReference>
<dbReference type="OrthoDB" id="441278at2759"/>